<dbReference type="AlphaFoldDB" id="A0A1C0YJG0"/>
<evidence type="ECO:0000313" key="1">
    <source>
        <dbReference type="EMBL" id="OCS87274.1"/>
    </source>
</evidence>
<gene>
    <name evidence="1" type="ORF">A6K76_02580</name>
</gene>
<reference evidence="1 2" key="1">
    <citation type="submission" date="2016-07" db="EMBL/GenBank/DDBJ databases">
        <title>Caryophanon latum genome sequencing.</title>
        <authorList>
            <person name="Verma A."/>
            <person name="Pal Y."/>
            <person name="Krishnamurthi S."/>
        </authorList>
    </citation>
    <scope>NUCLEOTIDE SEQUENCE [LARGE SCALE GENOMIC DNA]</scope>
    <source>
        <strain evidence="1 2">DSM 14151</strain>
    </source>
</reference>
<comment type="caution">
    <text evidence="1">The sequence shown here is derived from an EMBL/GenBank/DDBJ whole genome shotgun (WGS) entry which is preliminary data.</text>
</comment>
<proteinExistence type="predicted"/>
<protein>
    <submittedName>
        <fullName evidence="1">Excinuclease</fullName>
    </submittedName>
</protein>
<evidence type="ECO:0000313" key="2">
    <source>
        <dbReference type="Proteomes" id="UP000093482"/>
    </source>
</evidence>
<dbReference type="OrthoDB" id="2453499at2"/>
<organism evidence="1 2">
    <name type="scientific">Caryophanon latum</name>
    <dbReference type="NCBI Taxonomy" id="33977"/>
    <lineage>
        <taxon>Bacteria</taxon>
        <taxon>Bacillati</taxon>
        <taxon>Bacillota</taxon>
        <taxon>Bacilli</taxon>
        <taxon>Bacillales</taxon>
        <taxon>Caryophanaceae</taxon>
        <taxon>Caryophanon</taxon>
    </lineage>
</organism>
<sequence>MMTLMNKRYKITRLDDAGSPTLTLEECQQFFATQPDVQYMDAFSVTQDGVNMKIAGHFFMWHVGNASIPFRFYDGELYVAIAHDAVYDKMLHIARSLEAMYVEG</sequence>
<dbReference type="Proteomes" id="UP000093482">
    <property type="component" value="Unassembled WGS sequence"/>
</dbReference>
<name>A0A1C0YJG0_9BACL</name>
<keyword evidence="2" id="KW-1185">Reference proteome</keyword>
<accession>A0A1C0YJG0</accession>
<dbReference type="EMBL" id="MATO01000056">
    <property type="protein sequence ID" value="OCS87274.1"/>
    <property type="molecule type" value="Genomic_DNA"/>
</dbReference>